<dbReference type="EMBL" id="FO203431">
    <property type="protein sequence ID" value="CCH85892.1"/>
    <property type="molecule type" value="Genomic_DNA"/>
</dbReference>
<feature type="compositionally biased region" description="Low complexity" evidence="1">
    <location>
        <begin position="142"/>
        <end position="151"/>
    </location>
</feature>
<feature type="region of interest" description="Disordered" evidence="1">
    <location>
        <begin position="142"/>
        <end position="313"/>
    </location>
</feature>
<proteinExistence type="predicted"/>
<dbReference type="AlphaFoldDB" id="I4ER79"/>
<feature type="compositionally biased region" description="Low complexity" evidence="1">
    <location>
        <begin position="198"/>
        <end position="218"/>
    </location>
</feature>
<feature type="compositionally biased region" description="Low complexity" evidence="1">
    <location>
        <begin position="161"/>
        <end position="175"/>
    </location>
</feature>
<dbReference type="HOGENOM" id="CLU_888003_0_0_11"/>
<accession>I4ER79</accession>
<organism evidence="2 3">
    <name type="scientific">Modestobacter italicus (strain DSM 44449 / CECT 9708 / BC 501)</name>
    <dbReference type="NCBI Taxonomy" id="2732864"/>
    <lineage>
        <taxon>Bacteria</taxon>
        <taxon>Bacillati</taxon>
        <taxon>Actinomycetota</taxon>
        <taxon>Actinomycetes</taxon>
        <taxon>Geodermatophilales</taxon>
        <taxon>Geodermatophilaceae</taxon>
        <taxon>Modestobacter</taxon>
    </lineage>
</organism>
<feature type="compositionally biased region" description="Low complexity" evidence="1">
    <location>
        <begin position="268"/>
        <end position="297"/>
    </location>
</feature>
<evidence type="ECO:0000313" key="2">
    <source>
        <dbReference type="EMBL" id="CCH85892.1"/>
    </source>
</evidence>
<evidence type="ECO:0000256" key="1">
    <source>
        <dbReference type="SAM" id="MobiDB-lite"/>
    </source>
</evidence>
<evidence type="ECO:0000313" key="3">
    <source>
        <dbReference type="Proteomes" id="UP000006461"/>
    </source>
</evidence>
<sequence length="313" mass="30953">MLEAGQGPETTGRHRPVETAPVFADMVPHRAVASVSPLPTVQLVGRRHAAPVAPSEHPYVLVPQRLSRAPQRLLACAALAIIAVAPVLARSSSNLGLHDAIAADMAANPDDAQDTLEALSGEGLTGAVTASSIGLPAVAAPDTAVPAPETDSASEDPPRVSAAATASPDPAAQSPATPPGHSPTSSSLAASNAPITVAPKPSEAAAAAGSTGHPASSPITASSMPNTGSGPVATQSAAPSRQPTMNHPRPWQGDTTPTPTKPTPQPEAAPTTPAPSDTPTTSTSPEPTATPPTSAAPDVPDDLADSLIDALAG</sequence>
<reference evidence="2 3" key="1">
    <citation type="journal article" date="2012" name="J. Bacteriol.">
        <title>Genome Sequence of Radiation-Resistant Modestobacter marinus Strain BC501, a Representative Actinobacterium That Thrives on Calcareous Stone Surfaces.</title>
        <authorList>
            <person name="Normand P."/>
            <person name="Gury J."/>
            <person name="Pujic P."/>
            <person name="Chouaia B."/>
            <person name="Crotti E."/>
            <person name="Brusetti L."/>
            <person name="Daffonchio D."/>
            <person name="Vacherie B."/>
            <person name="Barbe V."/>
            <person name="Medigue C."/>
            <person name="Calteau A."/>
            <person name="Ghodhbane-Gtari F."/>
            <person name="Essoussi I."/>
            <person name="Nouioui I."/>
            <person name="Abbassi-Ghozzi I."/>
            <person name="Gtari M."/>
        </authorList>
    </citation>
    <scope>NUCLEOTIDE SEQUENCE [LARGE SCALE GENOMIC DNA]</scope>
    <source>
        <strain evidence="3">BC 501</strain>
    </source>
</reference>
<dbReference type="KEGG" id="mmar:MODMU_0434"/>
<name>I4ER79_MODI5</name>
<dbReference type="Proteomes" id="UP000006461">
    <property type="component" value="Chromosome"/>
</dbReference>
<feature type="compositionally biased region" description="Polar residues" evidence="1">
    <location>
        <begin position="219"/>
        <end position="245"/>
    </location>
</feature>
<feature type="compositionally biased region" description="Polar residues" evidence="1">
    <location>
        <begin position="182"/>
        <end position="194"/>
    </location>
</feature>
<dbReference type="STRING" id="477641.MODMU_0434"/>
<keyword evidence="3" id="KW-1185">Reference proteome</keyword>
<protein>
    <submittedName>
        <fullName evidence="2">Uncharacterized protein</fullName>
    </submittedName>
</protein>
<gene>
    <name evidence="2" type="ordered locus">MODMU_0434</name>
</gene>